<dbReference type="Gene3D" id="1.20.1050.10">
    <property type="match status" value="1"/>
</dbReference>
<keyword evidence="5" id="KW-1185">Reference proteome</keyword>
<dbReference type="SFLD" id="SFLDS00019">
    <property type="entry name" value="Glutathione_Transferase_(cytos"/>
    <property type="match status" value="1"/>
</dbReference>
<dbReference type="PROSITE" id="PS50404">
    <property type="entry name" value="GST_NTER"/>
    <property type="match status" value="1"/>
</dbReference>
<feature type="domain" description="GST N-terminal" evidence="2">
    <location>
        <begin position="1"/>
        <end position="84"/>
    </location>
</feature>
<proteinExistence type="inferred from homology"/>
<dbReference type="GO" id="GO:0016740">
    <property type="term" value="F:transferase activity"/>
    <property type="evidence" value="ECO:0007669"/>
    <property type="project" value="UniProtKB-KW"/>
</dbReference>
<dbReference type="Pfam" id="PF02798">
    <property type="entry name" value="GST_N"/>
    <property type="match status" value="1"/>
</dbReference>
<dbReference type="InterPro" id="IPR004045">
    <property type="entry name" value="Glutathione_S-Trfase_N"/>
</dbReference>
<reference evidence="4 5" key="1">
    <citation type="journal article" date="2018" name="Sci. Rep.">
        <title>Comparative genomics provides insights into the lifestyle and reveals functional heterogeneity of dark septate endophytic fungi.</title>
        <authorList>
            <person name="Knapp D.G."/>
            <person name="Nemeth J.B."/>
            <person name="Barry K."/>
            <person name="Hainaut M."/>
            <person name="Henrissat B."/>
            <person name="Johnson J."/>
            <person name="Kuo A."/>
            <person name="Lim J.H.P."/>
            <person name="Lipzen A."/>
            <person name="Nolan M."/>
            <person name="Ohm R.A."/>
            <person name="Tamas L."/>
            <person name="Grigoriev I.V."/>
            <person name="Spatafora J.W."/>
            <person name="Nagy L.G."/>
            <person name="Kovacs G.M."/>
        </authorList>
    </citation>
    <scope>NUCLEOTIDE SEQUENCE [LARGE SCALE GENOMIC DNA]</scope>
    <source>
        <strain evidence="4 5">DSE2036</strain>
    </source>
</reference>
<dbReference type="STRING" id="97972.A0A2V1DZH4"/>
<dbReference type="Proteomes" id="UP000244855">
    <property type="component" value="Unassembled WGS sequence"/>
</dbReference>
<dbReference type="InterPro" id="IPR036249">
    <property type="entry name" value="Thioredoxin-like_sf"/>
</dbReference>
<keyword evidence="4" id="KW-0808">Transferase</keyword>
<evidence type="ECO:0000259" key="2">
    <source>
        <dbReference type="PROSITE" id="PS50404"/>
    </source>
</evidence>
<dbReference type="SUPFAM" id="SSF52833">
    <property type="entry name" value="Thioredoxin-like"/>
    <property type="match status" value="1"/>
</dbReference>
<dbReference type="PANTHER" id="PTHR44051">
    <property type="entry name" value="GLUTATHIONE S-TRANSFERASE-RELATED"/>
    <property type="match status" value="1"/>
</dbReference>
<dbReference type="SUPFAM" id="SSF47616">
    <property type="entry name" value="GST C-terminal domain-like"/>
    <property type="match status" value="1"/>
</dbReference>
<comment type="similarity">
    <text evidence="1">Belongs to the GST superfamily.</text>
</comment>
<evidence type="ECO:0000313" key="4">
    <source>
        <dbReference type="EMBL" id="PVI03571.1"/>
    </source>
</evidence>
<dbReference type="SFLD" id="SFLDG00358">
    <property type="entry name" value="Main_(cytGST)"/>
    <property type="match status" value="1"/>
</dbReference>
<dbReference type="AlphaFoldDB" id="A0A2V1DZH4"/>
<feature type="domain" description="GST C-terminal" evidence="3">
    <location>
        <begin position="86"/>
        <end position="208"/>
    </location>
</feature>
<dbReference type="OrthoDB" id="422574at2759"/>
<gene>
    <name evidence="4" type="ORF">DM02DRAFT_612190</name>
</gene>
<protein>
    <submittedName>
        <fullName evidence="4">Glutathione S-transferase</fullName>
    </submittedName>
</protein>
<dbReference type="EMBL" id="KZ805330">
    <property type="protein sequence ID" value="PVI03571.1"/>
    <property type="molecule type" value="Genomic_DNA"/>
</dbReference>
<dbReference type="PROSITE" id="PS50405">
    <property type="entry name" value="GST_CTER"/>
    <property type="match status" value="1"/>
</dbReference>
<dbReference type="PANTHER" id="PTHR44051:SF2">
    <property type="entry name" value="HYPOTHETICAL GLUTATHIONE S-TRANSFERASE LIKE PROTEIN"/>
    <property type="match status" value="1"/>
</dbReference>
<dbReference type="InterPro" id="IPR040079">
    <property type="entry name" value="Glutathione_S-Trfase"/>
</dbReference>
<evidence type="ECO:0000256" key="1">
    <source>
        <dbReference type="ARBA" id="ARBA00007409"/>
    </source>
</evidence>
<dbReference type="InterPro" id="IPR036282">
    <property type="entry name" value="Glutathione-S-Trfase_C_sf"/>
</dbReference>
<dbReference type="Pfam" id="PF13410">
    <property type="entry name" value="GST_C_2"/>
    <property type="match status" value="1"/>
</dbReference>
<evidence type="ECO:0000259" key="3">
    <source>
        <dbReference type="PROSITE" id="PS50405"/>
    </source>
</evidence>
<evidence type="ECO:0000313" key="5">
    <source>
        <dbReference type="Proteomes" id="UP000244855"/>
    </source>
</evidence>
<organism evidence="4 5">
    <name type="scientific">Periconia macrospinosa</name>
    <dbReference type="NCBI Taxonomy" id="97972"/>
    <lineage>
        <taxon>Eukaryota</taxon>
        <taxon>Fungi</taxon>
        <taxon>Dikarya</taxon>
        <taxon>Ascomycota</taxon>
        <taxon>Pezizomycotina</taxon>
        <taxon>Dothideomycetes</taxon>
        <taxon>Pleosporomycetidae</taxon>
        <taxon>Pleosporales</taxon>
        <taxon>Massarineae</taxon>
        <taxon>Periconiaceae</taxon>
        <taxon>Periconia</taxon>
    </lineage>
</organism>
<name>A0A2V1DZH4_9PLEO</name>
<dbReference type="Gene3D" id="3.40.30.10">
    <property type="entry name" value="Glutaredoxin"/>
    <property type="match status" value="1"/>
</dbReference>
<sequence length="208" mass="23430">MHLYESHIPSGNVYKIQLLLAHLGIQYETTTLNILSKPSETRSDEFLKLNPSGQIPVLVLDDGTALAQSNATLYYIADGTPYLPRDKVGKHKVLEWLFFEQNSIEPYVAVLKFHTYWGNLATMSEAEKKNLKDRGQTALDSMERHLEGREWFVGDAYGIADIALFAYVVHAEVIGFQVGDNVKAWIKRVQSTEGHVPIRKDPTGQCPL</sequence>
<dbReference type="InterPro" id="IPR010987">
    <property type="entry name" value="Glutathione-S-Trfase_C-like"/>
</dbReference>
<accession>A0A2V1DZH4</accession>